<proteinExistence type="predicted"/>
<organism evidence="1 2">
    <name type="scientific">Vaccinium darrowii</name>
    <dbReference type="NCBI Taxonomy" id="229202"/>
    <lineage>
        <taxon>Eukaryota</taxon>
        <taxon>Viridiplantae</taxon>
        <taxon>Streptophyta</taxon>
        <taxon>Embryophyta</taxon>
        <taxon>Tracheophyta</taxon>
        <taxon>Spermatophyta</taxon>
        <taxon>Magnoliopsida</taxon>
        <taxon>eudicotyledons</taxon>
        <taxon>Gunneridae</taxon>
        <taxon>Pentapetalae</taxon>
        <taxon>asterids</taxon>
        <taxon>Ericales</taxon>
        <taxon>Ericaceae</taxon>
        <taxon>Vaccinioideae</taxon>
        <taxon>Vaccinieae</taxon>
        <taxon>Vaccinium</taxon>
    </lineage>
</organism>
<name>A0ACB7WZ14_9ERIC</name>
<sequence>MAEDTASSENEVEQQVSLQPPIVGGTNRILAAQAQLTERQAKFMFWHNTREMAQDSLKGAARNWREALERQLTAPLPGVVPSVPQVVTWERFVKGFNDQYCSESYALEQEIAFTRLEQGTMTVPEYEARFATLSRYAPDFVVGSDAKKCNRFWLGLSPNVAK</sequence>
<dbReference type="EMBL" id="CM037152">
    <property type="protein sequence ID" value="KAH7833742.1"/>
    <property type="molecule type" value="Genomic_DNA"/>
</dbReference>
<evidence type="ECO:0000313" key="1">
    <source>
        <dbReference type="EMBL" id="KAH7833742.1"/>
    </source>
</evidence>
<protein>
    <submittedName>
        <fullName evidence="1">Uncharacterized protein</fullName>
    </submittedName>
</protein>
<gene>
    <name evidence="1" type="ORF">Vadar_009288</name>
</gene>
<keyword evidence="2" id="KW-1185">Reference proteome</keyword>
<accession>A0ACB7WZ14</accession>
<reference evidence="1 2" key="1">
    <citation type="journal article" date="2021" name="Hortic Res">
        <title>High-quality reference genome and annotation aids understanding of berry development for evergreen blueberry (Vaccinium darrowii).</title>
        <authorList>
            <person name="Yu J."/>
            <person name="Hulse-Kemp A.M."/>
            <person name="Babiker E."/>
            <person name="Staton M."/>
        </authorList>
    </citation>
    <scope>NUCLEOTIDE SEQUENCE [LARGE SCALE GENOMIC DNA]</scope>
    <source>
        <strain evidence="2">cv. NJ 8807/NJ 8810</strain>
        <tissue evidence="1">Young leaf</tissue>
    </source>
</reference>
<dbReference type="Proteomes" id="UP000828048">
    <property type="component" value="Chromosome 2"/>
</dbReference>
<evidence type="ECO:0000313" key="2">
    <source>
        <dbReference type="Proteomes" id="UP000828048"/>
    </source>
</evidence>
<comment type="caution">
    <text evidence="1">The sequence shown here is derived from an EMBL/GenBank/DDBJ whole genome shotgun (WGS) entry which is preliminary data.</text>
</comment>